<gene>
    <name evidence="3" type="primary">bdhA</name>
    <name evidence="3" type="ORF">GCM10011358_30020</name>
</gene>
<dbReference type="NCBIfam" id="NF009093">
    <property type="entry name" value="PRK12429.1"/>
    <property type="match status" value="1"/>
</dbReference>
<dbReference type="EMBL" id="BMGI01000005">
    <property type="protein sequence ID" value="GGD44245.1"/>
    <property type="molecule type" value="Genomic_DNA"/>
</dbReference>
<comment type="similarity">
    <text evidence="1 2">Belongs to the short-chain dehydrogenases/reductases (SDR) family.</text>
</comment>
<dbReference type="Pfam" id="PF00106">
    <property type="entry name" value="adh_short"/>
    <property type="match status" value="1"/>
</dbReference>
<dbReference type="SUPFAM" id="SSF51735">
    <property type="entry name" value="NAD(P)-binding Rossmann-fold domains"/>
    <property type="match status" value="1"/>
</dbReference>
<accession>A0ABQ1QSQ5</accession>
<evidence type="ECO:0000256" key="2">
    <source>
        <dbReference type="RuleBase" id="RU000363"/>
    </source>
</evidence>
<proteinExistence type="inferred from homology"/>
<dbReference type="InterPro" id="IPR050259">
    <property type="entry name" value="SDR"/>
</dbReference>
<dbReference type="RefSeq" id="WP_188529272.1">
    <property type="nucleotide sequence ID" value="NZ_BMGI01000005.1"/>
</dbReference>
<reference evidence="4" key="1">
    <citation type="journal article" date="2019" name="Int. J. Syst. Evol. Microbiol.">
        <title>The Global Catalogue of Microorganisms (GCM) 10K type strain sequencing project: providing services to taxonomists for standard genome sequencing and annotation.</title>
        <authorList>
            <consortium name="The Broad Institute Genomics Platform"/>
            <consortium name="The Broad Institute Genome Sequencing Center for Infectious Disease"/>
            <person name="Wu L."/>
            <person name="Ma J."/>
        </authorList>
    </citation>
    <scope>NUCLEOTIDE SEQUENCE [LARGE SCALE GENOMIC DNA]</scope>
    <source>
        <strain evidence="4">CGMCC 1.12922</strain>
    </source>
</reference>
<comment type="caution">
    <text evidence="3">The sequence shown here is derived from an EMBL/GenBank/DDBJ whole genome shotgun (WGS) entry which is preliminary data.</text>
</comment>
<evidence type="ECO:0000313" key="4">
    <source>
        <dbReference type="Proteomes" id="UP000617355"/>
    </source>
</evidence>
<dbReference type="InterPro" id="IPR020904">
    <property type="entry name" value="Sc_DH/Rdtase_CS"/>
</dbReference>
<dbReference type="PROSITE" id="PS00061">
    <property type="entry name" value="ADH_SHORT"/>
    <property type="match status" value="1"/>
</dbReference>
<dbReference type="InterPro" id="IPR036291">
    <property type="entry name" value="NAD(P)-bd_dom_sf"/>
</dbReference>
<dbReference type="Proteomes" id="UP000617355">
    <property type="component" value="Unassembled WGS sequence"/>
</dbReference>
<dbReference type="PRINTS" id="PR00081">
    <property type="entry name" value="GDHRDH"/>
</dbReference>
<protein>
    <submittedName>
        <fullName evidence="3">3-hydroxybutyrate dehydrogenase</fullName>
    </submittedName>
</protein>
<sequence>MTDLTGKTALVTGSVRGIGFGVAKSLAEAGARIAVHGIAGEVEVHEACEALKKAGAPQAEFFEGDLRQPERIAALMAAVEAWGGVDILVNNAGIQHTASIEEMDPGIWDQVLAVNLSAAFHTMQGALPGMAARGYGRVINIASVHGLVASMNKAPYVAAKHGLIGLSKVAALEYAQAGSRETGGVTVNCIAPGWTETALIEPQIQSRAKARGGDRDAGVADLLREKQPSLRMSDPSEIGALALWLTSPLAHNVTGATIPVDGGWTAQ</sequence>
<dbReference type="PANTHER" id="PTHR42879:SF2">
    <property type="entry name" value="3-OXOACYL-[ACYL-CARRIER-PROTEIN] REDUCTASE FABG"/>
    <property type="match status" value="1"/>
</dbReference>
<evidence type="ECO:0000256" key="1">
    <source>
        <dbReference type="ARBA" id="ARBA00006484"/>
    </source>
</evidence>
<dbReference type="InterPro" id="IPR002347">
    <property type="entry name" value="SDR_fam"/>
</dbReference>
<dbReference type="PANTHER" id="PTHR42879">
    <property type="entry name" value="3-OXOACYL-(ACYL-CARRIER-PROTEIN) REDUCTASE"/>
    <property type="match status" value="1"/>
</dbReference>
<dbReference type="Gene3D" id="3.40.50.720">
    <property type="entry name" value="NAD(P)-binding Rossmann-like Domain"/>
    <property type="match status" value="1"/>
</dbReference>
<organism evidence="3 4">
    <name type="scientific">Sinisalibacter lacisalsi</name>
    <dbReference type="NCBI Taxonomy" id="1526570"/>
    <lineage>
        <taxon>Bacteria</taxon>
        <taxon>Pseudomonadati</taxon>
        <taxon>Pseudomonadota</taxon>
        <taxon>Alphaproteobacteria</taxon>
        <taxon>Rhodobacterales</taxon>
        <taxon>Roseobacteraceae</taxon>
        <taxon>Sinisalibacter</taxon>
    </lineage>
</organism>
<evidence type="ECO:0000313" key="3">
    <source>
        <dbReference type="EMBL" id="GGD44245.1"/>
    </source>
</evidence>
<dbReference type="PRINTS" id="PR00080">
    <property type="entry name" value="SDRFAMILY"/>
</dbReference>
<keyword evidence="4" id="KW-1185">Reference proteome</keyword>
<name>A0ABQ1QSQ5_9RHOB</name>